<evidence type="ECO:0000313" key="12">
    <source>
        <dbReference type="Proteomes" id="UP000828390"/>
    </source>
</evidence>
<dbReference type="Gene3D" id="1.10.510.10">
    <property type="entry name" value="Transferase(Phosphotransferase) domain 1"/>
    <property type="match status" value="1"/>
</dbReference>
<dbReference type="GO" id="GO:0005829">
    <property type="term" value="C:cytosol"/>
    <property type="evidence" value="ECO:0007669"/>
    <property type="project" value="TreeGrafter"/>
</dbReference>
<evidence type="ECO:0000256" key="6">
    <source>
        <dbReference type="ARBA" id="ARBA00022777"/>
    </source>
</evidence>
<comment type="catalytic activity">
    <reaction evidence="8">
        <text>L-threonyl-[protein] + ATP = O-phospho-L-threonyl-[protein] + ADP + H(+)</text>
        <dbReference type="Rhea" id="RHEA:46608"/>
        <dbReference type="Rhea" id="RHEA-COMP:11060"/>
        <dbReference type="Rhea" id="RHEA-COMP:11605"/>
        <dbReference type="ChEBI" id="CHEBI:15378"/>
        <dbReference type="ChEBI" id="CHEBI:30013"/>
        <dbReference type="ChEBI" id="CHEBI:30616"/>
        <dbReference type="ChEBI" id="CHEBI:61977"/>
        <dbReference type="ChEBI" id="CHEBI:456216"/>
        <dbReference type="EC" id="2.7.11.1"/>
    </reaction>
</comment>
<dbReference type="InterPro" id="IPR000719">
    <property type="entry name" value="Prot_kinase_dom"/>
</dbReference>
<dbReference type="EMBL" id="JAIWYP010000009">
    <property type="protein sequence ID" value="KAH3772947.1"/>
    <property type="molecule type" value="Genomic_DNA"/>
</dbReference>
<dbReference type="GO" id="GO:0000408">
    <property type="term" value="C:EKC/KEOPS complex"/>
    <property type="evidence" value="ECO:0007669"/>
    <property type="project" value="TreeGrafter"/>
</dbReference>
<feature type="domain" description="Protein kinase" evidence="10">
    <location>
        <begin position="1"/>
        <end position="144"/>
    </location>
</feature>
<dbReference type="GO" id="GO:0004674">
    <property type="term" value="F:protein serine/threonine kinase activity"/>
    <property type="evidence" value="ECO:0007669"/>
    <property type="project" value="UniProtKB-EC"/>
</dbReference>
<dbReference type="Proteomes" id="UP000828390">
    <property type="component" value="Unassembled WGS sequence"/>
</dbReference>
<dbReference type="GO" id="GO:0070525">
    <property type="term" value="P:tRNA threonylcarbamoyladenosine metabolic process"/>
    <property type="evidence" value="ECO:0007669"/>
    <property type="project" value="TreeGrafter"/>
</dbReference>
<dbReference type="AlphaFoldDB" id="A0A9D4E354"/>
<keyword evidence="7" id="KW-0067">ATP-binding</keyword>
<dbReference type="InterPro" id="IPR008266">
    <property type="entry name" value="Tyr_kinase_AS"/>
</dbReference>
<dbReference type="PROSITE" id="PS50011">
    <property type="entry name" value="PROTEIN_KINASE_DOM"/>
    <property type="match status" value="1"/>
</dbReference>
<reference evidence="11" key="2">
    <citation type="submission" date="2020-11" db="EMBL/GenBank/DDBJ databases">
        <authorList>
            <person name="McCartney M.A."/>
            <person name="Auch B."/>
            <person name="Kono T."/>
            <person name="Mallez S."/>
            <person name="Becker A."/>
            <person name="Gohl D.M."/>
            <person name="Silverstein K.A.T."/>
            <person name="Koren S."/>
            <person name="Bechman K.B."/>
            <person name="Herman A."/>
            <person name="Abrahante J.E."/>
            <person name="Garbe J."/>
        </authorList>
    </citation>
    <scope>NUCLEOTIDE SEQUENCE</scope>
    <source>
        <strain evidence="11">Duluth1</strain>
        <tissue evidence="11">Whole animal</tissue>
    </source>
</reference>
<keyword evidence="4" id="KW-0819">tRNA processing</keyword>
<protein>
    <recommendedName>
        <fullName evidence="2">non-specific serine/threonine protein kinase</fullName>
        <ecNumber evidence="2">2.7.11.1</ecNumber>
    </recommendedName>
</protein>
<evidence type="ECO:0000256" key="7">
    <source>
        <dbReference type="ARBA" id="ARBA00022840"/>
    </source>
</evidence>
<keyword evidence="12" id="KW-1185">Reference proteome</keyword>
<dbReference type="PANTHER" id="PTHR12209">
    <property type="entry name" value="NON-SPECIFIC SERINE/THREONINE PROTEIN KINASE"/>
    <property type="match status" value="1"/>
</dbReference>
<proteinExistence type="inferred from homology"/>
<comment type="caution">
    <text evidence="11">The sequence shown here is derived from an EMBL/GenBank/DDBJ whole genome shotgun (WGS) entry which is preliminary data.</text>
</comment>
<evidence type="ECO:0000256" key="9">
    <source>
        <dbReference type="ARBA" id="ARBA00048679"/>
    </source>
</evidence>
<dbReference type="GO" id="GO:0008033">
    <property type="term" value="P:tRNA processing"/>
    <property type="evidence" value="ECO:0007669"/>
    <property type="project" value="UniProtKB-KW"/>
</dbReference>
<accession>A0A9D4E354</accession>
<gene>
    <name evidence="11" type="ORF">DPMN_174294</name>
</gene>
<name>A0A9D4E354_DREPO</name>
<keyword evidence="5" id="KW-0547">Nucleotide-binding</keyword>
<keyword evidence="6" id="KW-0418">Kinase</keyword>
<keyword evidence="3" id="KW-0808">Transferase</keyword>
<evidence type="ECO:0000256" key="2">
    <source>
        <dbReference type="ARBA" id="ARBA00012513"/>
    </source>
</evidence>
<dbReference type="GO" id="GO:0005524">
    <property type="term" value="F:ATP binding"/>
    <property type="evidence" value="ECO:0007669"/>
    <property type="project" value="UniProtKB-KW"/>
</dbReference>
<sequence length="144" mass="16435">MEEITNSQTVRDYIVNMQKFHPDKAIEKLRPLAKKIGRLLGKMHAGKVIHGDLTTSNMLLRGDPENLDIVMIDFGLSFSEGLPEDKGVDLYVFERALLSTHPNTEELFTEVMESYRQENGEEAQEVIGKLDEVRMRGRKRTMVG</sequence>
<dbReference type="InterPro" id="IPR011009">
    <property type="entry name" value="Kinase-like_dom_sf"/>
</dbReference>
<evidence type="ECO:0000313" key="11">
    <source>
        <dbReference type="EMBL" id="KAH3772947.1"/>
    </source>
</evidence>
<evidence type="ECO:0000256" key="4">
    <source>
        <dbReference type="ARBA" id="ARBA00022694"/>
    </source>
</evidence>
<evidence type="ECO:0000256" key="1">
    <source>
        <dbReference type="ARBA" id="ARBA00010630"/>
    </source>
</evidence>
<organism evidence="11 12">
    <name type="scientific">Dreissena polymorpha</name>
    <name type="common">Zebra mussel</name>
    <name type="synonym">Mytilus polymorpha</name>
    <dbReference type="NCBI Taxonomy" id="45954"/>
    <lineage>
        <taxon>Eukaryota</taxon>
        <taxon>Metazoa</taxon>
        <taxon>Spiralia</taxon>
        <taxon>Lophotrochozoa</taxon>
        <taxon>Mollusca</taxon>
        <taxon>Bivalvia</taxon>
        <taxon>Autobranchia</taxon>
        <taxon>Heteroconchia</taxon>
        <taxon>Euheterodonta</taxon>
        <taxon>Imparidentia</taxon>
        <taxon>Neoheterodontei</taxon>
        <taxon>Myida</taxon>
        <taxon>Dreissenoidea</taxon>
        <taxon>Dreissenidae</taxon>
        <taxon>Dreissena</taxon>
    </lineage>
</organism>
<dbReference type="PANTHER" id="PTHR12209:SF0">
    <property type="entry name" value="EKC_KEOPS COMPLEX SUBUNIT TP53RK"/>
    <property type="match status" value="1"/>
</dbReference>
<dbReference type="FunFam" id="1.10.510.10:FF:000323">
    <property type="entry name" value="TP53-regulating kinase, putative"/>
    <property type="match status" value="1"/>
</dbReference>
<dbReference type="EC" id="2.7.11.1" evidence="2"/>
<evidence type="ECO:0000256" key="5">
    <source>
        <dbReference type="ARBA" id="ARBA00022741"/>
    </source>
</evidence>
<reference evidence="11" key="1">
    <citation type="journal article" date="2019" name="bioRxiv">
        <title>The Genome of the Zebra Mussel, Dreissena polymorpha: A Resource for Invasive Species Research.</title>
        <authorList>
            <person name="McCartney M.A."/>
            <person name="Auch B."/>
            <person name="Kono T."/>
            <person name="Mallez S."/>
            <person name="Zhang Y."/>
            <person name="Obille A."/>
            <person name="Becker A."/>
            <person name="Abrahante J.E."/>
            <person name="Garbe J."/>
            <person name="Badalamenti J.P."/>
            <person name="Herman A."/>
            <person name="Mangelson H."/>
            <person name="Liachko I."/>
            <person name="Sullivan S."/>
            <person name="Sone E.D."/>
            <person name="Koren S."/>
            <person name="Silverstein K.A.T."/>
            <person name="Beckman K.B."/>
            <person name="Gohl D.M."/>
        </authorList>
    </citation>
    <scope>NUCLEOTIDE SEQUENCE</scope>
    <source>
        <strain evidence="11">Duluth1</strain>
        <tissue evidence="11">Whole animal</tissue>
    </source>
</reference>
<dbReference type="PROSITE" id="PS00109">
    <property type="entry name" value="PROTEIN_KINASE_TYR"/>
    <property type="match status" value="1"/>
</dbReference>
<evidence type="ECO:0000259" key="10">
    <source>
        <dbReference type="PROSITE" id="PS50011"/>
    </source>
</evidence>
<evidence type="ECO:0000256" key="8">
    <source>
        <dbReference type="ARBA" id="ARBA00047899"/>
    </source>
</evidence>
<dbReference type="GO" id="GO:0005634">
    <property type="term" value="C:nucleus"/>
    <property type="evidence" value="ECO:0007669"/>
    <property type="project" value="TreeGrafter"/>
</dbReference>
<comment type="similarity">
    <text evidence="1">Belongs to the protein kinase superfamily. BUD32 family.</text>
</comment>
<dbReference type="Pfam" id="PF06293">
    <property type="entry name" value="Kdo"/>
    <property type="match status" value="1"/>
</dbReference>
<evidence type="ECO:0000256" key="3">
    <source>
        <dbReference type="ARBA" id="ARBA00022679"/>
    </source>
</evidence>
<dbReference type="SUPFAM" id="SSF56112">
    <property type="entry name" value="Protein kinase-like (PK-like)"/>
    <property type="match status" value="1"/>
</dbReference>
<comment type="catalytic activity">
    <reaction evidence="9">
        <text>L-seryl-[protein] + ATP = O-phospho-L-seryl-[protein] + ADP + H(+)</text>
        <dbReference type="Rhea" id="RHEA:17989"/>
        <dbReference type="Rhea" id="RHEA-COMP:9863"/>
        <dbReference type="Rhea" id="RHEA-COMP:11604"/>
        <dbReference type="ChEBI" id="CHEBI:15378"/>
        <dbReference type="ChEBI" id="CHEBI:29999"/>
        <dbReference type="ChEBI" id="CHEBI:30616"/>
        <dbReference type="ChEBI" id="CHEBI:83421"/>
        <dbReference type="ChEBI" id="CHEBI:456216"/>
        <dbReference type="EC" id="2.7.11.1"/>
    </reaction>
</comment>